<feature type="region of interest" description="Disordered" evidence="2">
    <location>
        <begin position="124"/>
        <end position="153"/>
    </location>
</feature>
<organism evidence="4">
    <name type="scientific">uncultured Desulfovibrio sp</name>
    <dbReference type="NCBI Taxonomy" id="167968"/>
    <lineage>
        <taxon>Bacteria</taxon>
        <taxon>Pseudomonadati</taxon>
        <taxon>Thermodesulfobacteriota</taxon>
        <taxon>Desulfovibrionia</taxon>
        <taxon>Desulfovibrionales</taxon>
        <taxon>Desulfovibrionaceae</taxon>
        <taxon>Desulfovibrio</taxon>
        <taxon>environmental samples</taxon>
    </lineage>
</organism>
<feature type="region of interest" description="Disordered" evidence="2">
    <location>
        <begin position="54"/>
        <end position="82"/>
    </location>
</feature>
<evidence type="ECO:0000256" key="1">
    <source>
        <dbReference type="SAM" id="Coils"/>
    </source>
</evidence>
<accession>A0A212L2T0</accession>
<evidence type="ECO:0000256" key="3">
    <source>
        <dbReference type="SAM" id="Phobius"/>
    </source>
</evidence>
<keyword evidence="1" id="KW-0175">Coiled coil</keyword>
<reference evidence="4" key="1">
    <citation type="submission" date="2016-08" db="EMBL/GenBank/DDBJ databases">
        <authorList>
            <person name="Seilhamer J.J."/>
        </authorList>
    </citation>
    <scope>NUCLEOTIDE SEQUENCE</scope>
    <source>
        <strain evidence="4">86-1</strain>
    </source>
</reference>
<keyword evidence="3" id="KW-0812">Transmembrane</keyword>
<feature type="compositionally biased region" description="Low complexity" evidence="2">
    <location>
        <begin position="60"/>
        <end position="74"/>
    </location>
</feature>
<dbReference type="AlphaFoldDB" id="A0A212L2T0"/>
<feature type="transmembrane region" description="Helical" evidence="3">
    <location>
        <begin position="6"/>
        <end position="24"/>
    </location>
</feature>
<evidence type="ECO:0000313" key="4">
    <source>
        <dbReference type="EMBL" id="SCM71864.1"/>
    </source>
</evidence>
<keyword evidence="3" id="KW-0472">Membrane</keyword>
<dbReference type="RefSeq" id="WP_296934405.1">
    <property type="nucleotide sequence ID" value="NZ_LT608333.1"/>
</dbReference>
<gene>
    <name evidence="4" type="ORF">KL86DES1_20248</name>
</gene>
<keyword evidence="3" id="KW-1133">Transmembrane helix</keyword>
<name>A0A212L2T0_9BACT</name>
<sequence length="167" mass="18220">MFSIMLFIFLCFFGILAVLVYMLRCQEKLVRQLREEHSQLRVMLRTLESRLDYPDGSQPAAADVSAADANVNNAPEQQDYASPAFSMETALDMDSNPQETAPHQTRAARLTARTADAVATAGNDPLLHLSFDPPAGKSQGPRPAGAPAIDPALDLHFDPMDAAQAHR</sequence>
<dbReference type="EMBL" id="FMJC01000002">
    <property type="protein sequence ID" value="SCM71864.1"/>
    <property type="molecule type" value="Genomic_DNA"/>
</dbReference>
<feature type="coiled-coil region" evidence="1">
    <location>
        <begin position="23"/>
        <end position="50"/>
    </location>
</feature>
<protein>
    <submittedName>
        <fullName evidence="4">Uncharacterized protein</fullName>
    </submittedName>
</protein>
<evidence type="ECO:0000256" key="2">
    <source>
        <dbReference type="SAM" id="MobiDB-lite"/>
    </source>
</evidence>
<proteinExistence type="predicted"/>